<keyword evidence="1" id="KW-0472">Membrane</keyword>
<dbReference type="Proteomes" id="UP000176299">
    <property type="component" value="Unassembled WGS sequence"/>
</dbReference>
<comment type="caution">
    <text evidence="2">The sequence shown here is derived from an EMBL/GenBank/DDBJ whole genome shotgun (WGS) entry which is preliminary data.</text>
</comment>
<name>A0A1G1W2D3_9BACT</name>
<evidence type="ECO:0000256" key="1">
    <source>
        <dbReference type="SAM" id="Phobius"/>
    </source>
</evidence>
<reference evidence="2 3" key="1">
    <citation type="journal article" date="2016" name="Nat. Commun.">
        <title>Thousands of microbial genomes shed light on interconnected biogeochemical processes in an aquifer system.</title>
        <authorList>
            <person name="Anantharaman K."/>
            <person name="Brown C.T."/>
            <person name="Hug L.A."/>
            <person name="Sharon I."/>
            <person name="Castelle C.J."/>
            <person name="Probst A.J."/>
            <person name="Thomas B.C."/>
            <person name="Singh A."/>
            <person name="Wilkins M.J."/>
            <person name="Karaoz U."/>
            <person name="Brodie E.L."/>
            <person name="Williams K.H."/>
            <person name="Hubbard S.S."/>
            <person name="Banfield J.F."/>
        </authorList>
    </citation>
    <scope>NUCLEOTIDE SEQUENCE [LARGE SCALE GENOMIC DNA]</scope>
</reference>
<feature type="transmembrane region" description="Helical" evidence="1">
    <location>
        <begin position="16"/>
        <end position="34"/>
    </location>
</feature>
<evidence type="ECO:0000313" key="3">
    <source>
        <dbReference type="Proteomes" id="UP000176299"/>
    </source>
</evidence>
<evidence type="ECO:0000313" key="2">
    <source>
        <dbReference type="EMBL" id="OGY21839.1"/>
    </source>
</evidence>
<dbReference type="STRING" id="1802591.A2113_00735"/>
<protein>
    <submittedName>
        <fullName evidence="2">Uncharacterized protein</fullName>
    </submittedName>
</protein>
<gene>
    <name evidence="2" type="ORF">A2113_00735</name>
</gene>
<dbReference type="AlphaFoldDB" id="A0A1G1W2D3"/>
<sequence>MTLAEFSAFIRRSARWFLISIAVLFLLWLVWIFIRATSGFFIQPKGEDTAFGKLAIPFFVKSYSFIKAGRYELDTSLPKQQEKALVYEFNPANKFSEQQTSKIASFLGFTESSQKKVGATITWGSTSGQAYLKLNTATSHFTYRYNFSKEDSDLEKISFTEKEALAKTKEILQQLGLLPEDISKGASIARYLKISGSKQEKVAEGTANALEVSLFRKVGNSTSNGDAPIRFLFGASLKILEFDYNYSPLDPVGSPYPIISGQAAWNSFQEGKAYTSTRTDFDSIIVTKISLSYWESALPQKYIQPVWLFVGKGKTDSQEEEFTAVYTAISQSFLSE</sequence>
<organism evidence="2 3">
    <name type="scientific">Candidatus Woykebacteria bacterium GWA1_44_8</name>
    <dbReference type="NCBI Taxonomy" id="1802591"/>
    <lineage>
        <taxon>Bacteria</taxon>
        <taxon>Candidatus Woykeibacteriota</taxon>
    </lineage>
</organism>
<keyword evidence="1" id="KW-1133">Transmembrane helix</keyword>
<keyword evidence="1" id="KW-0812">Transmembrane</keyword>
<dbReference type="EMBL" id="MHCN01000010">
    <property type="protein sequence ID" value="OGY21839.1"/>
    <property type="molecule type" value="Genomic_DNA"/>
</dbReference>
<accession>A0A1G1W2D3</accession>
<proteinExistence type="predicted"/>